<dbReference type="Pfam" id="PF07238">
    <property type="entry name" value="PilZ"/>
    <property type="match status" value="1"/>
</dbReference>
<evidence type="ECO:0000313" key="3">
    <source>
        <dbReference type="Proteomes" id="UP000440498"/>
    </source>
</evidence>
<dbReference type="AlphaFoldDB" id="A0A6A7MWY7"/>
<dbReference type="InterPro" id="IPR009875">
    <property type="entry name" value="PilZ_domain"/>
</dbReference>
<dbReference type="RefSeq" id="WP_152836598.1">
    <property type="nucleotide sequence ID" value="NZ_WHUG01000001.1"/>
</dbReference>
<dbReference type="Proteomes" id="UP000440498">
    <property type="component" value="Unassembled WGS sequence"/>
</dbReference>
<reference evidence="2 3" key="1">
    <citation type="submission" date="2019-10" db="EMBL/GenBank/DDBJ databases">
        <title>Two novel species isolated from a subtropical stream in China.</title>
        <authorList>
            <person name="Lu H."/>
        </authorList>
    </citation>
    <scope>NUCLEOTIDE SEQUENCE [LARGE SCALE GENOMIC DNA]</scope>
    <source>
        <strain evidence="2 3">FT29W</strain>
    </source>
</reference>
<organism evidence="2 3">
    <name type="scientific">Rugamonas aquatica</name>
    <dbReference type="NCBI Taxonomy" id="2743357"/>
    <lineage>
        <taxon>Bacteria</taxon>
        <taxon>Pseudomonadati</taxon>
        <taxon>Pseudomonadota</taxon>
        <taxon>Betaproteobacteria</taxon>
        <taxon>Burkholderiales</taxon>
        <taxon>Oxalobacteraceae</taxon>
        <taxon>Telluria group</taxon>
        <taxon>Rugamonas</taxon>
    </lineage>
</organism>
<sequence>MDPRREHVRRLLQVDAHVSDMDGQNNAIAQIIDISRMGVAFLSDHQLPVDSTYVLTFSFPGSVVQNKVTLIVLHSALIGTHGRYRNGARFLTIPDETAELIFEYVTSAPAN</sequence>
<dbReference type="SUPFAM" id="SSF141371">
    <property type="entry name" value="PilZ domain-like"/>
    <property type="match status" value="1"/>
</dbReference>
<evidence type="ECO:0000259" key="1">
    <source>
        <dbReference type="Pfam" id="PF07238"/>
    </source>
</evidence>
<name>A0A6A7MWY7_9BURK</name>
<comment type="caution">
    <text evidence="2">The sequence shown here is derived from an EMBL/GenBank/DDBJ whole genome shotgun (WGS) entry which is preliminary data.</text>
</comment>
<evidence type="ECO:0000313" key="2">
    <source>
        <dbReference type="EMBL" id="MQA37257.1"/>
    </source>
</evidence>
<protein>
    <submittedName>
        <fullName evidence="2">PilZ domain-containing protein</fullName>
    </submittedName>
</protein>
<proteinExistence type="predicted"/>
<dbReference type="EMBL" id="WHUG01000001">
    <property type="protein sequence ID" value="MQA37257.1"/>
    <property type="molecule type" value="Genomic_DNA"/>
</dbReference>
<keyword evidence="3" id="KW-1185">Reference proteome</keyword>
<dbReference type="Gene3D" id="2.40.10.220">
    <property type="entry name" value="predicted glycosyltransferase like domains"/>
    <property type="match status" value="1"/>
</dbReference>
<dbReference type="GO" id="GO:0035438">
    <property type="term" value="F:cyclic-di-GMP binding"/>
    <property type="evidence" value="ECO:0007669"/>
    <property type="project" value="InterPro"/>
</dbReference>
<feature type="domain" description="PilZ" evidence="1">
    <location>
        <begin position="4"/>
        <end position="106"/>
    </location>
</feature>
<accession>A0A6A7MWY7</accession>
<gene>
    <name evidence="2" type="ORF">GEV02_03775</name>
</gene>